<proteinExistence type="predicted"/>
<accession>A0A1I1AFV4</accession>
<dbReference type="Proteomes" id="UP000199012">
    <property type="component" value="Unassembled WGS sequence"/>
</dbReference>
<protein>
    <submittedName>
        <fullName evidence="1">Uncharacterized protein</fullName>
    </submittedName>
</protein>
<dbReference type="EMBL" id="FOKA01000017">
    <property type="protein sequence ID" value="SFB36246.1"/>
    <property type="molecule type" value="Genomic_DNA"/>
</dbReference>
<organism evidence="1 2">
    <name type="scientific">Cellulomonas marina</name>
    <dbReference type="NCBI Taxonomy" id="988821"/>
    <lineage>
        <taxon>Bacteria</taxon>
        <taxon>Bacillati</taxon>
        <taxon>Actinomycetota</taxon>
        <taxon>Actinomycetes</taxon>
        <taxon>Micrococcales</taxon>
        <taxon>Cellulomonadaceae</taxon>
        <taxon>Cellulomonas</taxon>
    </lineage>
</organism>
<dbReference type="AlphaFoldDB" id="A0A1I1AFV4"/>
<name>A0A1I1AFV4_9CELL</name>
<gene>
    <name evidence="1" type="ORF">SAMN05421867_11760</name>
</gene>
<keyword evidence="2" id="KW-1185">Reference proteome</keyword>
<evidence type="ECO:0000313" key="2">
    <source>
        <dbReference type="Proteomes" id="UP000199012"/>
    </source>
</evidence>
<dbReference type="STRING" id="988821.SAMN05421867_11760"/>
<evidence type="ECO:0000313" key="1">
    <source>
        <dbReference type="EMBL" id="SFB36246.1"/>
    </source>
</evidence>
<reference evidence="1 2" key="1">
    <citation type="submission" date="2016-10" db="EMBL/GenBank/DDBJ databases">
        <authorList>
            <person name="de Groot N.N."/>
        </authorList>
    </citation>
    <scope>NUCLEOTIDE SEQUENCE [LARGE SCALE GENOMIC DNA]</scope>
    <source>
        <strain evidence="1 2">CGMCC 4.6945</strain>
    </source>
</reference>
<sequence>MATVGDVGRRAARWVTAGPSGLVAIAVCLTCAGCGGPDGDDAVHVALQLETALAAGQGPEACALLLPAAAEAVADRTGNSCDGGVVDLVGVSGADPAAAATTTAPRVAVAGRQAQVALSGDTVFLARDGEGWVVTAALCAARADRPYDCEVEAS</sequence>